<accession>A0A6N1NHA1</accession>
<keyword evidence="1" id="KW-0472">Membrane</keyword>
<dbReference type="EMBL" id="MF405918">
    <property type="protein sequence ID" value="QKU34554.1"/>
    <property type="molecule type" value="Genomic_DNA"/>
</dbReference>
<keyword evidence="1" id="KW-0812">Transmembrane</keyword>
<protein>
    <submittedName>
        <fullName evidence="2">Putative ORFan</fullName>
    </submittedName>
</protein>
<dbReference type="RefSeq" id="YP_010781191.1">
    <property type="nucleotide sequence ID" value="NC_075038.1"/>
</dbReference>
<reference evidence="2" key="1">
    <citation type="submission" date="2017-06" db="EMBL/GenBank/DDBJ databases">
        <authorList>
            <person name="Assis F.L."/>
            <person name="Abrahao J.S."/>
            <person name="Silva L."/>
            <person name="Khalil J.B."/>
            <person name="Rodrigues R."/>
            <person name="Silva L.S."/>
            <person name="Boratto P."/>
            <person name="Andrade M."/>
            <person name="Kroon E.G."/>
            <person name="Ribeiro B."/>
            <person name="Bergier I."/>
            <person name="Seligmann H."/>
            <person name="Ghigo E."/>
            <person name="Colson P."/>
            <person name="Levasseur A."/>
            <person name="Raoult D."/>
            <person name="Scola B.L."/>
        </authorList>
    </citation>
    <scope>NUCLEOTIDE SEQUENCE</scope>
    <source>
        <strain evidence="2">Deep ocean</strain>
    </source>
</reference>
<evidence type="ECO:0000313" key="2">
    <source>
        <dbReference type="EMBL" id="QKU34554.1"/>
    </source>
</evidence>
<proteinExistence type="predicted"/>
<name>A0A6N1NHA1_9VIRU</name>
<sequence length="41" mass="4791">MKYKIDTNKTNLLKIDFISANECAFLLLFISTNIYVNISNY</sequence>
<keyword evidence="1" id="KW-1133">Transmembrane helix</keyword>
<evidence type="ECO:0000256" key="1">
    <source>
        <dbReference type="SAM" id="Phobius"/>
    </source>
</evidence>
<dbReference type="GeneID" id="80517882"/>
<feature type="transmembrane region" description="Helical" evidence="1">
    <location>
        <begin position="12"/>
        <end position="36"/>
    </location>
</feature>
<dbReference type="KEGG" id="vg:80517882"/>
<organism evidence="2">
    <name type="scientific">Tupanvirus deep ocean</name>
    <dbReference type="NCBI Taxonomy" id="2126984"/>
    <lineage>
        <taxon>Viruses</taxon>
        <taxon>Varidnaviria</taxon>
        <taxon>Bamfordvirae</taxon>
        <taxon>Nucleocytoviricota</taxon>
        <taxon>Megaviricetes</taxon>
        <taxon>Imitervirales</taxon>
        <taxon>Mimiviridae</taxon>
        <taxon>Megamimivirinae</taxon>
        <taxon>Tupanvirus</taxon>
        <taxon>Tupanvirus altamarinense</taxon>
    </lineage>
</organism>
<reference evidence="2" key="2">
    <citation type="journal article" date="2018" name="Nat. Commun.">
        <title>Tailed giant Tupanvirus possesses the most complete translational apparatus of the known virosphere.</title>
        <authorList>
            <person name="Abrahao J."/>
            <person name="Silva L."/>
            <person name="Silva L.S."/>
            <person name="Khalil J.Y.B."/>
            <person name="Rodrigues R."/>
            <person name="Arantes T."/>
            <person name="Assis F."/>
            <person name="Boratto P."/>
            <person name="Andrade M."/>
            <person name="Kroon E.G."/>
            <person name="Ribeiro B."/>
            <person name="Bergier I."/>
            <person name="Seligmann H."/>
            <person name="Ghigo E."/>
            <person name="Colson P."/>
            <person name="Levasseur A."/>
            <person name="Kroemer G."/>
            <person name="Raoult D."/>
            <person name="La Scola B."/>
        </authorList>
    </citation>
    <scope>NUCLEOTIDE SEQUENCE [LARGE SCALE GENOMIC DNA]</scope>
    <source>
        <strain evidence="2">Deep ocean</strain>
    </source>
</reference>